<dbReference type="Proteomes" id="UP001281761">
    <property type="component" value="Unassembled WGS sequence"/>
</dbReference>
<protein>
    <submittedName>
        <fullName evidence="3">Translation protein, beta-barrel domain</fullName>
    </submittedName>
</protein>
<proteinExistence type="predicted"/>
<feature type="domain" description="Alanyl-tRNA synthetase class IIc N-terminal" evidence="1">
    <location>
        <begin position="17"/>
        <end position="71"/>
    </location>
</feature>
<comment type="caution">
    <text evidence="3">The sequence shown here is derived from an EMBL/GenBank/DDBJ whole genome shotgun (WGS) entry which is preliminary data.</text>
</comment>
<dbReference type="SUPFAM" id="SSF55681">
    <property type="entry name" value="Class II aaRS and biotin synthetases"/>
    <property type="match status" value="1"/>
</dbReference>
<evidence type="ECO:0000313" key="3">
    <source>
        <dbReference type="EMBL" id="KAK2956722.1"/>
    </source>
</evidence>
<keyword evidence="5" id="KW-1185">Reference proteome</keyword>
<dbReference type="EMBL" id="JARBJD010000065">
    <property type="protein sequence ID" value="KAK2955585.1"/>
    <property type="molecule type" value="Genomic_DNA"/>
</dbReference>
<dbReference type="InterPro" id="IPR045864">
    <property type="entry name" value="aa-tRNA-synth_II/BPL/LPL"/>
</dbReference>
<dbReference type="InterPro" id="IPR018164">
    <property type="entry name" value="Ala-tRNA-synth_IIc_N"/>
</dbReference>
<name>A0ABQ9XZ04_9EUKA</name>
<evidence type="ECO:0000259" key="1">
    <source>
        <dbReference type="Pfam" id="PF01411"/>
    </source>
</evidence>
<reference evidence="3 5" key="1">
    <citation type="journal article" date="2022" name="bioRxiv">
        <title>Genomics of Preaxostyla Flagellates Illuminates Evolutionary Transitions and the Path Towards Mitochondrial Loss.</title>
        <authorList>
            <person name="Novak L.V.F."/>
            <person name="Treitli S.C."/>
            <person name="Pyrih J."/>
            <person name="Halakuc P."/>
            <person name="Pipaliya S.V."/>
            <person name="Vacek V."/>
            <person name="Brzon O."/>
            <person name="Soukal P."/>
            <person name="Eme L."/>
            <person name="Dacks J.B."/>
            <person name="Karnkowska A."/>
            <person name="Elias M."/>
            <person name="Hampl V."/>
        </authorList>
    </citation>
    <scope>NUCLEOTIDE SEQUENCE [LARGE SCALE GENOMIC DNA]</scope>
    <source>
        <strain evidence="3">NAU3</strain>
        <tissue evidence="3">Gut</tissue>
    </source>
</reference>
<accession>A0ABQ9XZ04</accession>
<evidence type="ECO:0000313" key="4">
    <source>
        <dbReference type="EMBL" id="KAK2961861.1"/>
    </source>
</evidence>
<dbReference type="EMBL" id="JARBJD010000053">
    <property type="protein sequence ID" value="KAK2956722.1"/>
    <property type="molecule type" value="Genomic_DNA"/>
</dbReference>
<evidence type="ECO:0000313" key="5">
    <source>
        <dbReference type="Proteomes" id="UP001281761"/>
    </source>
</evidence>
<evidence type="ECO:0000313" key="2">
    <source>
        <dbReference type="EMBL" id="KAK2955585.1"/>
    </source>
</evidence>
<gene>
    <name evidence="4" type="ORF">BLNAU_3298</name>
    <name evidence="3" type="ORF">BLNAU_8356</name>
    <name evidence="2" type="ORF">BLNAU_9444</name>
</gene>
<sequence length="72" mass="8150">MSLVLSFQINGDNNCEESYISFTHTVTPHTAIDRYPVVARWRDDVDYVAAGIYCFQPYCVTVEPKPPANPLI</sequence>
<organism evidence="3 5">
    <name type="scientific">Blattamonas nauphoetae</name>
    <dbReference type="NCBI Taxonomy" id="2049346"/>
    <lineage>
        <taxon>Eukaryota</taxon>
        <taxon>Metamonada</taxon>
        <taxon>Preaxostyla</taxon>
        <taxon>Oxymonadida</taxon>
        <taxon>Blattamonas</taxon>
    </lineage>
</organism>
<dbReference type="Gene3D" id="3.30.930.10">
    <property type="entry name" value="Bira Bifunctional Protein, Domain 2"/>
    <property type="match status" value="1"/>
</dbReference>
<dbReference type="Pfam" id="PF01411">
    <property type="entry name" value="tRNA-synt_2c"/>
    <property type="match status" value="1"/>
</dbReference>
<dbReference type="EMBL" id="JARBJD010000014">
    <property type="protein sequence ID" value="KAK2961861.1"/>
    <property type="molecule type" value="Genomic_DNA"/>
</dbReference>